<keyword evidence="8 12" id="KW-0808">Transferase</keyword>
<reference evidence="15 17" key="1">
    <citation type="submission" date="2015-01" db="EMBL/GenBank/DDBJ databases">
        <authorList>
            <person name="Guo J."/>
        </authorList>
    </citation>
    <scope>NUCLEOTIDE SEQUENCE [LARGE SCALE GENOMIC DNA]</scope>
    <source>
        <strain evidence="15 17">DSM 22147</strain>
    </source>
</reference>
<dbReference type="SUPFAM" id="SSF75217">
    <property type="entry name" value="alpha/beta knot"/>
    <property type="match status" value="1"/>
</dbReference>
<dbReference type="FunFam" id="3.40.1280.10:FF:000024">
    <property type="entry name" value="Ribosomal RNA small subunit methyltransferase E"/>
    <property type="match status" value="1"/>
</dbReference>
<dbReference type="Pfam" id="PF20260">
    <property type="entry name" value="PUA_4"/>
    <property type="match status" value="1"/>
</dbReference>
<keyword evidence="6 12" id="KW-0698">rRNA processing</keyword>
<dbReference type="GO" id="GO:0070042">
    <property type="term" value="F:rRNA (uridine-N3-)-methyltransferase activity"/>
    <property type="evidence" value="ECO:0007669"/>
    <property type="project" value="TreeGrafter"/>
</dbReference>
<evidence type="ECO:0000259" key="14">
    <source>
        <dbReference type="Pfam" id="PF20260"/>
    </source>
</evidence>
<dbReference type="SUPFAM" id="SSF88697">
    <property type="entry name" value="PUA domain-like"/>
    <property type="match status" value="1"/>
</dbReference>
<dbReference type="GO" id="GO:0005737">
    <property type="term" value="C:cytoplasm"/>
    <property type="evidence" value="ECO:0007669"/>
    <property type="project" value="UniProtKB-SubCell"/>
</dbReference>
<evidence type="ECO:0000256" key="12">
    <source>
        <dbReference type="PIRNR" id="PIRNR015601"/>
    </source>
</evidence>
<organism evidence="16 18">
    <name type="scientific">Staphylococcus microti</name>
    <dbReference type="NCBI Taxonomy" id="569857"/>
    <lineage>
        <taxon>Bacteria</taxon>
        <taxon>Bacillati</taxon>
        <taxon>Bacillota</taxon>
        <taxon>Bacilli</taxon>
        <taxon>Bacillales</taxon>
        <taxon>Staphylococcaceae</taxon>
        <taxon>Staphylococcus</taxon>
    </lineage>
</organism>
<dbReference type="InterPro" id="IPR029028">
    <property type="entry name" value="Alpha/beta_knot_MTases"/>
</dbReference>
<dbReference type="Gene3D" id="2.40.240.20">
    <property type="entry name" value="Hypothetical PUA domain-like, domain 1"/>
    <property type="match status" value="1"/>
</dbReference>
<dbReference type="NCBIfam" id="TIGR00046">
    <property type="entry name" value="RsmE family RNA methyltransferase"/>
    <property type="match status" value="1"/>
</dbReference>
<sequence>MQRYFLNENAELHQRFFITNKDDIHHITKVMRYTTGDHLVINFHNAQTYKVEITAVDQQAIEVETIEKLAIHTEMPVSVTIASGLIKSDKYEWLLQKATEMGAHDFIAVQMGRSVVKLNDQKAPKKLERWQKIIKEAAEQSYRQQIPNIKYYSNLKYVYDMISEYDYILMAYEEQAKNGETSKFKEMLSQLKPNDKVLLLVGPEGGFSEEEVKQFEAHAQIVGLGPRILRAETAPLYALSAISYEIELMR</sequence>
<dbReference type="STRING" id="569857.TP70_09020"/>
<dbReference type="PIRSF" id="PIRSF015601">
    <property type="entry name" value="MTase_slr0722"/>
    <property type="match status" value="1"/>
</dbReference>
<dbReference type="GO" id="GO:0070475">
    <property type="term" value="P:rRNA base methylation"/>
    <property type="evidence" value="ECO:0007669"/>
    <property type="project" value="TreeGrafter"/>
</dbReference>
<proteinExistence type="inferred from homology"/>
<evidence type="ECO:0000256" key="6">
    <source>
        <dbReference type="ARBA" id="ARBA00022552"/>
    </source>
</evidence>
<keyword evidence="5 12" id="KW-0963">Cytoplasm</keyword>
<evidence type="ECO:0000256" key="11">
    <source>
        <dbReference type="ARBA" id="ARBA00047944"/>
    </source>
</evidence>
<evidence type="ECO:0000256" key="1">
    <source>
        <dbReference type="ARBA" id="ARBA00004496"/>
    </source>
</evidence>
<keyword evidence="7 12" id="KW-0489">Methyltransferase</keyword>
<evidence type="ECO:0000256" key="2">
    <source>
        <dbReference type="ARBA" id="ARBA00005528"/>
    </source>
</evidence>
<dbReference type="InterPro" id="IPR029026">
    <property type="entry name" value="tRNA_m1G_MTases_N"/>
</dbReference>
<comment type="similarity">
    <text evidence="2 12">Belongs to the RNA methyltransferase RsmE family.</text>
</comment>
<feature type="domain" description="Ribosomal RNA small subunit methyltransferase E methyltransferase" evidence="13">
    <location>
        <begin position="74"/>
        <end position="243"/>
    </location>
</feature>
<dbReference type="InterPro" id="IPR046886">
    <property type="entry name" value="RsmE_MTase_dom"/>
</dbReference>
<dbReference type="OrthoDB" id="9815641at2"/>
<accession>A0A0D6XND9</accession>
<dbReference type="PANTHER" id="PTHR30027">
    <property type="entry name" value="RIBOSOMAL RNA SMALL SUBUNIT METHYLTRANSFERASE E"/>
    <property type="match status" value="1"/>
</dbReference>
<dbReference type="NCBIfam" id="NF008691">
    <property type="entry name" value="PRK11713.1-4"/>
    <property type="match status" value="1"/>
</dbReference>
<evidence type="ECO:0000313" key="17">
    <source>
        <dbReference type="Proteomes" id="UP000032366"/>
    </source>
</evidence>
<evidence type="ECO:0000259" key="13">
    <source>
        <dbReference type="Pfam" id="PF04452"/>
    </source>
</evidence>
<reference evidence="16 18" key="2">
    <citation type="submission" date="2018-06" db="EMBL/GenBank/DDBJ databases">
        <authorList>
            <consortium name="Pathogen Informatics"/>
            <person name="Doyle S."/>
        </authorList>
    </citation>
    <scope>NUCLEOTIDE SEQUENCE [LARGE SCALE GENOMIC DNA]</scope>
    <source>
        <strain evidence="16 18">NCTC13832</strain>
    </source>
</reference>
<dbReference type="Gene3D" id="3.40.1280.10">
    <property type="match status" value="1"/>
</dbReference>
<keyword evidence="17" id="KW-1185">Reference proteome</keyword>
<evidence type="ECO:0000313" key="15">
    <source>
        <dbReference type="EMBL" id="KIX90182.1"/>
    </source>
</evidence>
<evidence type="ECO:0000256" key="3">
    <source>
        <dbReference type="ARBA" id="ARBA00012328"/>
    </source>
</evidence>
<dbReference type="InterPro" id="IPR046887">
    <property type="entry name" value="RsmE_PUA-like"/>
</dbReference>
<dbReference type="CDD" id="cd18084">
    <property type="entry name" value="RsmE-like"/>
    <property type="match status" value="1"/>
</dbReference>
<comment type="function">
    <text evidence="10 12">Specifically methylates the N3 position of the uracil ring of uridine 1498 (m3U1498) in 16S rRNA. Acts on the fully assembled 30S ribosomal subunit.</text>
</comment>
<dbReference type="EMBL" id="UHDT01000001">
    <property type="protein sequence ID" value="SUM57507.1"/>
    <property type="molecule type" value="Genomic_DNA"/>
</dbReference>
<evidence type="ECO:0000313" key="16">
    <source>
        <dbReference type="EMBL" id="SUM57507.1"/>
    </source>
</evidence>
<evidence type="ECO:0000256" key="7">
    <source>
        <dbReference type="ARBA" id="ARBA00022603"/>
    </source>
</evidence>
<name>A0A0D6XND9_9STAP</name>
<evidence type="ECO:0000256" key="5">
    <source>
        <dbReference type="ARBA" id="ARBA00022490"/>
    </source>
</evidence>
<dbReference type="InterPro" id="IPR006700">
    <property type="entry name" value="RsmE"/>
</dbReference>
<protein>
    <recommendedName>
        <fullName evidence="4 12">Ribosomal RNA small subunit methyltransferase E</fullName>
        <ecNumber evidence="3 12">2.1.1.193</ecNumber>
    </recommendedName>
</protein>
<evidence type="ECO:0000313" key="18">
    <source>
        <dbReference type="Proteomes" id="UP000254100"/>
    </source>
</evidence>
<comment type="catalytic activity">
    <reaction evidence="11 12">
        <text>uridine(1498) in 16S rRNA + S-adenosyl-L-methionine = N(3)-methyluridine(1498) in 16S rRNA + S-adenosyl-L-homocysteine + H(+)</text>
        <dbReference type="Rhea" id="RHEA:42920"/>
        <dbReference type="Rhea" id="RHEA-COMP:10283"/>
        <dbReference type="Rhea" id="RHEA-COMP:10284"/>
        <dbReference type="ChEBI" id="CHEBI:15378"/>
        <dbReference type="ChEBI" id="CHEBI:57856"/>
        <dbReference type="ChEBI" id="CHEBI:59789"/>
        <dbReference type="ChEBI" id="CHEBI:65315"/>
        <dbReference type="ChEBI" id="CHEBI:74502"/>
        <dbReference type="EC" id="2.1.1.193"/>
    </reaction>
</comment>
<comment type="subcellular location">
    <subcellularLocation>
        <location evidence="1 12">Cytoplasm</location>
    </subcellularLocation>
</comment>
<evidence type="ECO:0000256" key="10">
    <source>
        <dbReference type="ARBA" id="ARBA00025699"/>
    </source>
</evidence>
<dbReference type="InterPro" id="IPR015947">
    <property type="entry name" value="PUA-like_sf"/>
</dbReference>
<evidence type="ECO:0000256" key="8">
    <source>
        <dbReference type="ARBA" id="ARBA00022679"/>
    </source>
</evidence>
<dbReference type="RefSeq" id="WP_044361119.1">
    <property type="nucleotide sequence ID" value="NZ_JXWY01000081.1"/>
</dbReference>
<dbReference type="Proteomes" id="UP000032366">
    <property type="component" value="Unassembled WGS sequence"/>
</dbReference>
<dbReference type="AlphaFoldDB" id="A0A0D6XND9"/>
<feature type="domain" description="Ribosomal RNA small subunit methyltransferase E PUA-like" evidence="14">
    <location>
        <begin position="19"/>
        <end position="64"/>
    </location>
</feature>
<dbReference type="PANTHER" id="PTHR30027:SF3">
    <property type="entry name" value="16S RRNA (URACIL(1498)-N(3))-METHYLTRANSFERASE"/>
    <property type="match status" value="1"/>
</dbReference>
<dbReference type="EMBL" id="JXWY01000081">
    <property type="protein sequence ID" value="KIX90182.1"/>
    <property type="molecule type" value="Genomic_DNA"/>
</dbReference>
<gene>
    <name evidence="16" type="primary">rsmE</name>
    <name evidence="16" type="ORF">NCTC13832_01189</name>
    <name evidence="15" type="ORF">TP70_09020</name>
</gene>
<evidence type="ECO:0000256" key="9">
    <source>
        <dbReference type="ARBA" id="ARBA00022691"/>
    </source>
</evidence>
<dbReference type="EC" id="2.1.1.193" evidence="3 12"/>
<dbReference type="Proteomes" id="UP000254100">
    <property type="component" value="Unassembled WGS sequence"/>
</dbReference>
<evidence type="ECO:0000256" key="4">
    <source>
        <dbReference type="ARBA" id="ARBA00013673"/>
    </source>
</evidence>
<dbReference type="Pfam" id="PF04452">
    <property type="entry name" value="Methyltrans_RNA"/>
    <property type="match status" value="1"/>
</dbReference>
<keyword evidence="9 12" id="KW-0949">S-adenosyl-L-methionine</keyword>